<feature type="transmembrane region" description="Helical" evidence="8">
    <location>
        <begin position="565"/>
        <end position="583"/>
    </location>
</feature>
<name>A0ABD3MXZ7_9STRA</name>
<feature type="transmembrane region" description="Helical" evidence="8">
    <location>
        <begin position="494"/>
        <end position="511"/>
    </location>
</feature>
<dbReference type="EMBL" id="JALLPJ020001360">
    <property type="protein sequence ID" value="KAL3767696.1"/>
    <property type="molecule type" value="Genomic_DNA"/>
</dbReference>
<evidence type="ECO:0000256" key="2">
    <source>
        <dbReference type="ARBA" id="ARBA00010993"/>
    </source>
</evidence>
<feature type="transmembrane region" description="Helical" evidence="8">
    <location>
        <begin position="369"/>
        <end position="387"/>
    </location>
</feature>
<dbReference type="AlphaFoldDB" id="A0ABD3MXZ7"/>
<dbReference type="PANTHER" id="PTHR11453:SF127">
    <property type="entry name" value="SOLUTE CARRIER FAMILY 4 MEMBER 11"/>
    <property type="match status" value="1"/>
</dbReference>
<evidence type="ECO:0000313" key="11">
    <source>
        <dbReference type="EMBL" id="KAL3767696.1"/>
    </source>
</evidence>
<proteinExistence type="inferred from homology"/>
<keyword evidence="12" id="KW-1185">Reference proteome</keyword>
<dbReference type="GO" id="GO:0005886">
    <property type="term" value="C:plasma membrane"/>
    <property type="evidence" value="ECO:0007669"/>
    <property type="project" value="UniProtKB-SubCell"/>
</dbReference>
<evidence type="ECO:0000313" key="12">
    <source>
        <dbReference type="Proteomes" id="UP001530400"/>
    </source>
</evidence>
<comment type="similarity">
    <text evidence="2">Belongs to the anion exchanger (TC 2.A.31) family.</text>
</comment>
<dbReference type="Proteomes" id="UP001530400">
    <property type="component" value="Unassembled WGS sequence"/>
</dbReference>
<keyword evidence="4" id="KW-1003">Cell membrane</keyword>
<dbReference type="Gene3D" id="1.10.287.570">
    <property type="entry name" value="Helical hairpin bin"/>
    <property type="match status" value="1"/>
</dbReference>
<organism evidence="11 12">
    <name type="scientific">Cyclotella atomus</name>
    <dbReference type="NCBI Taxonomy" id="382360"/>
    <lineage>
        <taxon>Eukaryota</taxon>
        <taxon>Sar</taxon>
        <taxon>Stramenopiles</taxon>
        <taxon>Ochrophyta</taxon>
        <taxon>Bacillariophyta</taxon>
        <taxon>Coscinodiscophyceae</taxon>
        <taxon>Thalassiosirophycidae</taxon>
        <taxon>Stephanodiscales</taxon>
        <taxon>Stephanodiscaceae</taxon>
        <taxon>Cyclotella</taxon>
    </lineage>
</organism>
<feature type="transmembrane region" description="Helical" evidence="8">
    <location>
        <begin position="542"/>
        <end position="559"/>
    </location>
</feature>
<evidence type="ECO:0000256" key="8">
    <source>
        <dbReference type="SAM" id="Phobius"/>
    </source>
</evidence>
<gene>
    <name evidence="11" type="ORF">ACHAWO_004398</name>
</gene>
<keyword evidence="7 8" id="KW-0472">Membrane</keyword>
<feature type="transmembrane region" description="Helical" evidence="8">
    <location>
        <begin position="418"/>
        <end position="439"/>
    </location>
</feature>
<dbReference type="Pfam" id="PF00955">
    <property type="entry name" value="HCO3_cotransp"/>
    <property type="match status" value="3"/>
</dbReference>
<feature type="domain" description="Bicarbonate transporter-like transmembrane" evidence="10">
    <location>
        <begin position="79"/>
        <end position="139"/>
    </location>
</feature>
<feature type="transmembrane region" description="Helical" evidence="8">
    <location>
        <begin position="249"/>
        <end position="270"/>
    </location>
</feature>
<feature type="transmembrane region" description="Helical" evidence="8">
    <location>
        <begin position="276"/>
        <end position="293"/>
    </location>
</feature>
<feature type="transmembrane region" description="Helical" evidence="8">
    <location>
        <begin position="313"/>
        <end position="332"/>
    </location>
</feature>
<evidence type="ECO:0000256" key="5">
    <source>
        <dbReference type="ARBA" id="ARBA00022692"/>
    </source>
</evidence>
<protein>
    <recommendedName>
        <fullName evidence="10">Bicarbonate transporter-like transmembrane domain-containing protein</fullName>
    </recommendedName>
</protein>
<feature type="transmembrane region" description="Helical" evidence="8">
    <location>
        <begin position="106"/>
        <end position="127"/>
    </location>
</feature>
<comment type="subcellular location">
    <subcellularLocation>
        <location evidence="1">Cell membrane</location>
        <topology evidence="1">Multi-pass membrane protein</topology>
    </subcellularLocation>
</comment>
<feature type="domain" description="Bicarbonate transporter-like transmembrane" evidence="10">
    <location>
        <begin position="156"/>
        <end position="270"/>
    </location>
</feature>
<evidence type="ECO:0000259" key="10">
    <source>
        <dbReference type="Pfam" id="PF00955"/>
    </source>
</evidence>
<evidence type="ECO:0000256" key="1">
    <source>
        <dbReference type="ARBA" id="ARBA00004651"/>
    </source>
</evidence>
<comment type="caution">
    <text evidence="11">The sequence shown here is derived from an EMBL/GenBank/DDBJ whole genome shotgun (WGS) entry which is preliminary data.</text>
</comment>
<evidence type="ECO:0000256" key="6">
    <source>
        <dbReference type="ARBA" id="ARBA00022989"/>
    </source>
</evidence>
<evidence type="ECO:0000256" key="3">
    <source>
        <dbReference type="ARBA" id="ARBA00022448"/>
    </source>
</evidence>
<sequence>MGFSRSRLAAAAAATLLLLAGFPITSSFSFTPSAVTTLHALSRPKIVQSSWKRPSKLFMSDAAAATADDKDPPLFEAPLKGISRDYGMRLPLYKSDITDGINTQCLAAILFLFFACLAPAVGFGALFGTATNGVSYFAAVFLQFQLLDFISCLSRCSQAIGTMEMVSSTALCGMIYAATSGQPLTIIGSTGPVLAFVAALYKLAESQGLPFLPLYAWTGIWTSGILFLSSITSASNLVKYLTRFTDEIFSTLISFIFVVEAAQNIGKSFINPASSFSKGLMTVIVAVSTYFTANTLRGLRNTVYFTKGIRKNLSNFGPTIGVVTGALIARWARLSQGAAATLPALSIPTTFATTSGRPWLIPLGDLPVWARWASVLPALMAVVLLFLDQNITVRLVNNPSYKMEKGRRKNNMLDGMHADMLIISILTFFTSLVGLPWLVAATVRSISHVRALSIFDSAGKLKKTIEQRVTGLSIHSLIGACVLFDGPRKVLTQIPTPVLMGLFLFLGTSALPGNEMWERMKEIFKDSSIAPKERWSAVPRKVSIMFTAIQMACLGAMVYVKESPIGVLFPVVIAMLAPLRLYLEKSGVIKKEYMDILDED</sequence>
<evidence type="ECO:0000256" key="9">
    <source>
        <dbReference type="SAM" id="SignalP"/>
    </source>
</evidence>
<feature type="signal peptide" evidence="9">
    <location>
        <begin position="1"/>
        <end position="27"/>
    </location>
</feature>
<keyword evidence="9" id="KW-0732">Signal</keyword>
<dbReference type="InterPro" id="IPR003020">
    <property type="entry name" value="HCO3_transpt_euk"/>
</dbReference>
<dbReference type="FunFam" id="1.10.287.570:FF:000001">
    <property type="entry name" value="Anion exchange protein"/>
    <property type="match status" value="1"/>
</dbReference>
<dbReference type="InterPro" id="IPR011531">
    <property type="entry name" value="HCO3_transpt-like_TM_dom"/>
</dbReference>
<feature type="transmembrane region" description="Helical" evidence="8">
    <location>
        <begin position="184"/>
        <end position="203"/>
    </location>
</feature>
<accession>A0ABD3MXZ7</accession>
<feature type="transmembrane region" description="Helical" evidence="8">
    <location>
        <begin position="134"/>
        <end position="153"/>
    </location>
</feature>
<feature type="domain" description="Bicarbonate transporter-like transmembrane" evidence="10">
    <location>
        <begin position="279"/>
        <end position="599"/>
    </location>
</feature>
<evidence type="ECO:0000256" key="4">
    <source>
        <dbReference type="ARBA" id="ARBA00022475"/>
    </source>
</evidence>
<evidence type="ECO:0000256" key="7">
    <source>
        <dbReference type="ARBA" id="ARBA00023136"/>
    </source>
</evidence>
<dbReference type="PANTHER" id="PTHR11453">
    <property type="entry name" value="ANION EXCHANGE PROTEIN"/>
    <property type="match status" value="1"/>
</dbReference>
<keyword evidence="6 8" id="KW-1133">Transmembrane helix</keyword>
<keyword evidence="5 8" id="KW-0812">Transmembrane</keyword>
<keyword evidence="3" id="KW-0813">Transport</keyword>
<feature type="chain" id="PRO_5044775897" description="Bicarbonate transporter-like transmembrane domain-containing protein" evidence="9">
    <location>
        <begin position="28"/>
        <end position="600"/>
    </location>
</feature>
<reference evidence="11 12" key="1">
    <citation type="submission" date="2024-10" db="EMBL/GenBank/DDBJ databases">
        <title>Updated reference genomes for cyclostephanoid diatoms.</title>
        <authorList>
            <person name="Roberts W.R."/>
            <person name="Alverson A.J."/>
        </authorList>
    </citation>
    <scope>NUCLEOTIDE SEQUENCE [LARGE SCALE GENOMIC DNA]</scope>
    <source>
        <strain evidence="11 12">AJA010-31</strain>
    </source>
</reference>
<feature type="transmembrane region" description="Helical" evidence="8">
    <location>
        <begin position="215"/>
        <end position="237"/>
    </location>
</feature>